<evidence type="ECO:0000256" key="2">
    <source>
        <dbReference type="ARBA" id="ARBA00093469"/>
    </source>
</evidence>
<dbReference type="AlphaFoldDB" id="A0A914VC49"/>
<evidence type="ECO:0000313" key="4">
    <source>
        <dbReference type="Proteomes" id="UP000887566"/>
    </source>
</evidence>
<dbReference type="WBParaSite" id="PSAMB.scaffold1764size28020.g14824.t1">
    <property type="protein sequence ID" value="PSAMB.scaffold1764size28020.g14824.t1"/>
    <property type="gene ID" value="PSAMB.scaffold1764size28020.g14824"/>
</dbReference>
<evidence type="ECO:0000313" key="5">
    <source>
        <dbReference type="WBParaSite" id="PSAMB.scaffold1764size28020.g14824.t1"/>
    </source>
</evidence>
<dbReference type="Pfam" id="PF07258">
    <property type="entry name" value="COMM_domain"/>
    <property type="match status" value="1"/>
</dbReference>
<evidence type="ECO:0000259" key="3">
    <source>
        <dbReference type="PROSITE" id="PS51269"/>
    </source>
</evidence>
<comment type="similarity">
    <text evidence="2">Belongs to the COMM domain-containing protein 3 family.</text>
</comment>
<name>A0A914VC49_9BILA</name>
<organism evidence="4 5">
    <name type="scientific">Plectus sambesii</name>
    <dbReference type="NCBI Taxonomy" id="2011161"/>
    <lineage>
        <taxon>Eukaryota</taxon>
        <taxon>Metazoa</taxon>
        <taxon>Ecdysozoa</taxon>
        <taxon>Nematoda</taxon>
        <taxon>Chromadorea</taxon>
        <taxon>Plectida</taxon>
        <taxon>Plectina</taxon>
        <taxon>Plectoidea</taxon>
        <taxon>Plectidae</taxon>
        <taxon>Plectus</taxon>
    </lineage>
</organism>
<dbReference type="PANTHER" id="PTHR31159">
    <property type="entry name" value="COMM DOMAIN-CONTAINING PROTEIN 3"/>
    <property type="match status" value="1"/>
</dbReference>
<accession>A0A914VC49</accession>
<feature type="domain" description="COMM" evidence="3">
    <location>
        <begin position="113"/>
        <end position="182"/>
    </location>
</feature>
<dbReference type="Proteomes" id="UP000887566">
    <property type="component" value="Unplaced"/>
</dbReference>
<dbReference type="GO" id="GO:0006814">
    <property type="term" value="P:sodium ion transport"/>
    <property type="evidence" value="ECO:0007669"/>
    <property type="project" value="InterPro"/>
</dbReference>
<dbReference type="InterPro" id="IPR037355">
    <property type="entry name" value="COMMD3"/>
</dbReference>
<protein>
    <recommendedName>
        <fullName evidence="1">COMM domain-containing protein 3</fullName>
    </recommendedName>
</protein>
<dbReference type="PANTHER" id="PTHR31159:SF1">
    <property type="entry name" value="COMM DOMAIN-CONTAINING PROTEIN 3"/>
    <property type="match status" value="1"/>
</dbReference>
<keyword evidence="4" id="KW-1185">Reference proteome</keyword>
<dbReference type="InterPro" id="IPR017920">
    <property type="entry name" value="COMM"/>
</dbReference>
<reference evidence="5" key="1">
    <citation type="submission" date="2022-11" db="UniProtKB">
        <authorList>
            <consortium name="WormBaseParasite"/>
        </authorList>
    </citation>
    <scope>IDENTIFICATION</scope>
</reference>
<proteinExistence type="inferred from homology"/>
<evidence type="ECO:0000256" key="1">
    <source>
        <dbReference type="ARBA" id="ARBA00016548"/>
    </source>
</evidence>
<dbReference type="PROSITE" id="PS51269">
    <property type="entry name" value="COMM"/>
    <property type="match status" value="1"/>
</dbReference>
<sequence length="183" mass="20456">MTSFSPRIAHLVNQATDACRQKSEAELTDTATKTVQCLLTSRAAYSESLCTNIVAEAIWSVLIEAAKRNLSEEDLRTNLPPSSTLSSALIHTYKEYRKQLRSLLESIGWRPDQVIDVDWKMTYQAESNLKSKIGSPVCDIDLKTIATDSTELSKVSFQCSAEQLQDLVWKLKEANKAVERASK</sequence>